<accession>A0A1B3B975</accession>
<keyword evidence="2" id="KW-0732">Signal</keyword>
<dbReference type="Proteomes" id="UP000094147">
    <property type="component" value="Chromosome"/>
</dbReference>
<evidence type="ECO:0000256" key="2">
    <source>
        <dbReference type="SAM" id="SignalP"/>
    </source>
</evidence>
<feature type="chain" id="PRO_5008544301" description="Cytochrome c domain-containing protein" evidence="2">
    <location>
        <begin position="22"/>
        <end position="511"/>
    </location>
</feature>
<dbReference type="AlphaFoldDB" id="A0A1B3B975"/>
<feature type="region of interest" description="Disordered" evidence="1">
    <location>
        <begin position="247"/>
        <end position="269"/>
    </location>
</feature>
<evidence type="ECO:0000256" key="1">
    <source>
        <dbReference type="SAM" id="MobiDB-lite"/>
    </source>
</evidence>
<evidence type="ECO:0000313" key="4">
    <source>
        <dbReference type="Proteomes" id="UP000094147"/>
    </source>
</evidence>
<dbReference type="STRING" id="1144748.KS2013_606"/>
<evidence type="ECO:0000313" key="3">
    <source>
        <dbReference type="EMBL" id="AOE49330.1"/>
    </source>
</evidence>
<keyword evidence="4" id="KW-1185">Reference proteome</keyword>
<reference evidence="4" key="1">
    <citation type="submission" date="2015-08" db="EMBL/GenBank/DDBJ databases">
        <authorList>
            <person name="Kim K.M."/>
        </authorList>
    </citation>
    <scope>NUCLEOTIDE SEQUENCE [LARGE SCALE GENOMIC DNA]</scope>
    <source>
        <strain evidence="4">KCTC 23892</strain>
    </source>
</reference>
<protein>
    <recommendedName>
        <fullName evidence="5">Cytochrome c domain-containing protein</fullName>
    </recommendedName>
</protein>
<dbReference type="EMBL" id="CP012418">
    <property type="protein sequence ID" value="AOE49330.1"/>
    <property type="molecule type" value="Genomic_DNA"/>
</dbReference>
<name>A0A1B3B975_9GAMM</name>
<gene>
    <name evidence="3" type="ORF">KS2013_606</name>
</gene>
<proteinExistence type="predicted"/>
<organism evidence="3 4">
    <name type="scientific">Kangiella sediminilitoris</name>
    <dbReference type="NCBI Taxonomy" id="1144748"/>
    <lineage>
        <taxon>Bacteria</taxon>
        <taxon>Pseudomonadati</taxon>
        <taxon>Pseudomonadota</taxon>
        <taxon>Gammaproteobacteria</taxon>
        <taxon>Kangiellales</taxon>
        <taxon>Kangiellaceae</taxon>
        <taxon>Kangiella</taxon>
    </lineage>
</organism>
<dbReference type="PATRIC" id="fig|1144748.3.peg.613"/>
<feature type="compositionally biased region" description="Polar residues" evidence="1">
    <location>
        <begin position="253"/>
        <end position="269"/>
    </location>
</feature>
<dbReference type="KEGG" id="ksd:KS2013_606"/>
<dbReference type="RefSeq" id="WP_068989552.1">
    <property type="nucleotide sequence ID" value="NZ_CP012418.1"/>
</dbReference>
<evidence type="ECO:0008006" key="5">
    <source>
        <dbReference type="Google" id="ProtNLM"/>
    </source>
</evidence>
<dbReference type="OrthoDB" id="8830878at2"/>
<feature type="signal peptide" evidence="2">
    <location>
        <begin position="1"/>
        <end position="21"/>
    </location>
</feature>
<sequence length="511" mass="55359" precursor="true">MKKHVLGLVSLALATSSSVMAEEHKDDENLVGKVPFLTLTAKKLKDANIATHPFINSSIPNPPASVYDGPLFQLRHDYPSEAVQKQSPPWKKVTNNGLINQQNAMAYVEALKSYVSEDMQKLIYDYEHWNASEEPWWQSIWLGTEREPIHGFYVGSGFPAGTLTDQNLDLTTYVLTLYDNTAAATLGNIWGTTLEDAYNPNITNPGAQYAEGSVIVKFAFVTPCGADWSPMEGTASLPIYAPLNSSNGSGNNPTKSKCPNNGSEGSATQPSLTDIYMMQFDIIVKDSQAAPDTGWVFSTLIYDKDAPGKTAWDKMVPLGATWGGNPDVINTASSAITPPAKVNPALTENWINMNTPDYARSTLGWDGRLSGPNDGAVVTPAWAGGHYYPAGVSSVGCLGCHSSAQYNPNSLETDEPNMVSFLLPTTTQPPSQLPPPHSSGPADVLVLFEPGSQGWMKWFQSRAGDEPMDANQVALDYDMVTAFKAIPVWQAAYKAMQKEGAVKPSLKRKAQ</sequence>